<proteinExistence type="inferred from homology"/>
<keyword evidence="5" id="KW-1185">Reference proteome</keyword>
<dbReference type="Proteomes" id="UP000193920">
    <property type="component" value="Unassembled WGS sequence"/>
</dbReference>
<comment type="caution">
    <text evidence="4">The sequence shown here is derived from an EMBL/GenBank/DDBJ whole genome shotgun (WGS) entry which is preliminary data.</text>
</comment>
<feature type="non-terminal residue" evidence="4">
    <location>
        <position position="1"/>
    </location>
</feature>
<keyword evidence="3" id="KW-0472">Membrane</keyword>
<evidence type="ECO:0000256" key="1">
    <source>
        <dbReference type="ARBA" id="ARBA00008520"/>
    </source>
</evidence>
<reference evidence="4 5" key="1">
    <citation type="submission" date="2016-08" db="EMBL/GenBank/DDBJ databases">
        <title>A Parts List for Fungal Cellulosomes Revealed by Comparative Genomics.</title>
        <authorList>
            <consortium name="DOE Joint Genome Institute"/>
            <person name="Haitjema C.H."/>
            <person name="Gilmore S.P."/>
            <person name="Henske J.K."/>
            <person name="Solomon K.V."/>
            <person name="De Groot R."/>
            <person name="Kuo A."/>
            <person name="Mondo S.J."/>
            <person name="Salamov A.A."/>
            <person name="Labutti K."/>
            <person name="Zhao Z."/>
            <person name="Chiniquy J."/>
            <person name="Barry K."/>
            <person name="Brewer H.M."/>
            <person name="Purvine S.O."/>
            <person name="Wright A.T."/>
            <person name="Boxma B."/>
            <person name="Van Alen T."/>
            <person name="Hackstein J.H."/>
            <person name="Baker S.E."/>
            <person name="Grigoriev I.V."/>
            <person name="O'Malley M.A."/>
        </authorList>
    </citation>
    <scope>NUCLEOTIDE SEQUENCE [LARGE SCALE GENOMIC DNA]</scope>
    <source>
        <strain evidence="4 5">G1</strain>
    </source>
</reference>
<organism evidence="4 5">
    <name type="scientific">Neocallimastix californiae</name>
    <dbReference type="NCBI Taxonomy" id="1754190"/>
    <lineage>
        <taxon>Eukaryota</taxon>
        <taxon>Fungi</taxon>
        <taxon>Fungi incertae sedis</taxon>
        <taxon>Chytridiomycota</taxon>
        <taxon>Chytridiomycota incertae sedis</taxon>
        <taxon>Neocallimastigomycetes</taxon>
        <taxon>Neocallimastigales</taxon>
        <taxon>Neocallimastigaceae</taxon>
        <taxon>Neocallimastix</taxon>
    </lineage>
</organism>
<dbReference type="PANTHER" id="PTHR43649">
    <property type="entry name" value="ARABINOSE-BINDING PROTEIN-RELATED"/>
    <property type="match status" value="1"/>
</dbReference>
<dbReference type="Gene3D" id="3.40.190.10">
    <property type="entry name" value="Periplasmic binding protein-like II"/>
    <property type="match status" value="2"/>
</dbReference>
<accession>A0A1Y2EN06</accession>
<keyword evidence="2" id="KW-0813">Transport</keyword>
<protein>
    <submittedName>
        <fullName evidence="4">Periplasmic binding protein-like II</fullName>
    </submittedName>
</protein>
<dbReference type="InterPro" id="IPR050490">
    <property type="entry name" value="Bact_solute-bd_prot1"/>
</dbReference>
<evidence type="ECO:0000256" key="3">
    <source>
        <dbReference type="SAM" id="Phobius"/>
    </source>
</evidence>
<keyword evidence="3" id="KW-0812">Transmembrane</keyword>
<feature type="transmembrane region" description="Helical" evidence="3">
    <location>
        <begin position="383"/>
        <end position="405"/>
    </location>
</feature>
<feature type="transmembrane region" description="Helical" evidence="3">
    <location>
        <begin position="531"/>
        <end position="553"/>
    </location>
</feature>
<dbReference type="AlphaFoldDB" id="A0A1Y2EN06"/>
<dbReference type="EMBL" id="MCOG01000038">
    <property type="protein sequence ID" value="ORY72694.1"/>
    <property type="molecule type" value="Genomic_DNA"/>
</dbReference>
<evidence type="ECO:0000313" key="5">
    <source>
        <dbReference type="Proteomes" id="UP000193920"/>
    </source>
</evidence>
<gene>
    <name evidence="4" type="ORF">LY90DRAFT_637353</name>
</gene>
<sequence length="683" mass="79679">NLLERKKNKYDLYFYENLFTPLYSPYLYNLKELLSEEHINLFNENILNQTCYYHNKLVALPFALRYTVLYSNQEILNKYNRSIPTTWDELIDTSQFIIEKEIIQNNNTDLVAYNGLFDDSEEGICSIYEFIYSCRKSINSPFPKLTGSASLNALHLMKKIKNEISSDKIFSSNEDFTIERLLDGNAIFLKYWFLFDREFKKNDVYKMSPLPGISQGVSGSTRSGVNIGIDRNIHVEKLDAAVEAFKFITSKKLHKKFLKDQRNMSGITSFYEDEDICININCDLIKKLQPITRITNMTWNFEKYYEKFRTNIYDYLYRDSEAKKILKNTEDLTKIYYISLDKNESFTGILIIAIVITLAFLMMLSLVCLFIKKFDFDFLPKGYWFISIIGLIFILMLCVVKLGRVTDLKCHLYTMFMTVGYTFNIIPILYKLIINFPENNKVSYWVNQHKYLFFVLFVFVDLILNGILFLLPHKIKIVNVIEGENFEKCRMNNMIGSLVTALLILYKVFIILVVLVLIFSEWCLEKTKFEIRFIVSTIYIDIICIIILLYMHFITIRSYISYLLIRIGIIIVIAISNYIFTYGFRLIVPLLKEKEKNILNGSTFNCIKSTQQYSGNKDSESGTMTNKSSVLSKLVSYHYKQSSNDSLSDSVYSKSVKTSIFSGNDQPVVRASTNLIICTNNDE</sequence>
<evidence type="ECO:0000313" key="4">
    <source>
        <dbReference type="EMBL" id="ORY72694.1"/>
    </source>
</evidence>
<dbReference type="PANTHER" id="PTHR43649:SF29">
    <property type="entry name" value="OSMOPROTECTIVE COMPOUNDS-BINDING PROTEIN GGTB"/>
    <property type="match status" value="1"/>
</dbReference>
<feature type="transmembrane region" description="Helical" evidence="3">
    <location>
        <begin position="411"/>
        <end position="430"/>
    </location>
</feature>
<feature type="transmembrane region" description="Helical" evidence="3">
    <location>
        <begin position="346"/>
        <end position="371"/>
    </location>
</feature>
<dbReference type="SUPFAM" id="SSF53850">
    <property type="entry name" value="Periplasmic binding protein-like II"/>
    <property type="match status" value="1"/>
</dbReference>
<keyword evidence="3" id="KW-1133">Transmembrane helix</keyword>
<dbReference type="STRING" id="1754190.A0A1Y2EN06"/>
<name>A0A1Y2EN06_9FUNG</name>
<feature type="transmembrane region" description="Helical" evidence="3">
    <location>
        <begin position="451"/>
        <end position="475"/>
    </location>
</feature>
<feature type="transmembrane region" description="Helical" evidence="3">
    <location>
        <begin position="559"/>
        <end position="584"/>
    </location>
</feature>
<comment type="similarity">
    <text evidence="1">Belongs to the bacterial solute-binding protein 1 family.</text>
</comment>
<dbReference type="OrthoDB" id="2118873at2759"/>
<evidence type="ECO:0000256" key="2">
    <source>
        <dbReference type="ARBA" id="ARBA00022448"/>
    </source>
</evidence>
<feature type="transmembrane region" description="Helical" evidence="3">
    <location>
        <begin position="495"/>
        <end position="519"/>
    </location>
</feature>